<name>A0A561BZK0_9ACTN</name>
<keyword evidence="3" id="KW-1185">Reference proteome</keyword>
<protein>
    <submittedName>
        <fullName evidence="2">RimJ/RimL family protein N-acetyltransferase</fullName>
    </submittedName>
</protein>
<keyword evidence="2" id="KW-0808">Transferase</keyword>
<evidence type="ECO:0000313" key="3">
    <source>
        <dbReference type="Proteomes" id="UP000318380"/>
    </source>
</evidence>
<dbReference type="Gene3D" id="3.40.630.30">
    <property type="match status" value="1"/>
</dbReference>
<comment type="caution">
    <text evidence="2">The sequence shown here is derived from an EMBL/GenBank/DDBJ whole genome shotgun (WGS) entry which is preliminary data.</text>
</comment>
<dbReference type="GO" id="GO:0008999">
    <property type="term" value="F:protein-N-terminal-alanine acetyltransferase activity"/>
    <property type="evidence" value="ECO:0007669"/>
    <property type="project" value="TreeGrafter"/>
</dbReference>
<dbReference type="PROSITE" id="PS51186">
    <property type="entry name" value="GNAT"/>
    <property type="match status" value="1"/>
</dbReference>
<sequence>MGLIWAGERVRLRGIEAEDWSDFQRFDQDSEVQRDADMIHPPRSAAASLAWAEEQSTRQIEQDRMQLAIEALETDTLVGALSTGETDLRAGRFSYGVAIGRDYHRRGYATDAVKILLRYMFNERRYHKAEAGVYAYNKASLALHERLGFQQEGCLRDHEFLDGAYQDLIVFGMTADEFAQLHMRK</sequence>
<dbReference type="GO" id="GO:0005737">
    <property type="term" value="C:cytoplasm"/>
    <property type="evidence" value="ECO:0007669"/>
    <property type="project" value="TreeGrafter"/>
</dbReference>
<dbReference type="GO" id="GO:1990189">
    <property type="term" value="F:protein N-terminal-serine acetyltransferase activity"/>
    <property type="evidence" value="ECO:0007669"/>
    <property type="project" value="TreeGrafter"/>
</dbReference>
<dbReference type="Pfam" id="PF13302">
    <property type="entry name" value="Acetyltransf_3"/>
    <property type="match status" value="1"/>
</dbReference>
<dbReference type="RefSeq" id="WP_145811514.1">
    <property type="nucleotide sequence ID" value="NZ_VIVK01000001.1"/>
</dbReference>
<accession>A0A561BZK0</accession>
<proteinExistence type="predicted"/>
<feature type="domain" description="N-acetyltransferase" evidence="1">
    <location>
        <begin position="10"/>
        <end position="176"/>
    </location>
</feature>
<dbReference type="PANTHER" id="PTHR43441:SF11">
    <property type="entry name" value="RIBOSOMAL-PROTEIN-SERINE ACETYLTRANSFERASE"/>
    <property type="match status" value="1"/>
</dbReference>
<dbReference type="OrthoDB" id="9814648at2"/>
<dbReference type="AlphaFoldDB" id="A0A561BZK0"/>
<dbReference type="InterPro" id="IPR051908">
    <property type="entry name" value="Ribosomal_N-acetyltransferase"/>
</dbReference>
<evidence type="ECO:0000259" key="1">
    <source>
        <dbReference type="PROSITE" id="PS51186"/>
    </source>
</evidence>
<dbReference type="SUPFAM" id="SSF55729">
    <property type="entry name" value="Acyl-CoA N-acyltransferases (Nat)"/>
    <property type="match status" value="1"/>
</dbReference>
<dbReference type="InterPro" id="IPR000182">
    <property type="entry name" value="GNAT_dom"/>
</dbReference>
<dbReference type="Proteomes" id="UP000318380">
    <property type="component" value="Unassembled WGS sequence"/>
</dbReference>
<evidence type="ECO:0000313" key="2">
    <source>
        <dbReference type="EMBL" id="TWD84324.1"/>
    </source>
</evidence>
<dbReference type="PANTHER" id="PTHR43441">
    <property type="entry name" value="RIBOSOMAL-PROTEIN-SERINE ACETYLTRANSFERASE"/>
    <property type="match status" value="1"/>
</dbReference>
<gene>
    <name evidence="2" type="ORF">FB561_5507</name>
</gene>
<dbReference type="InterPro" id="IPR016181">
    <property type="entry name" value="Acyl_CoA_acyltransferase"/>
</dbReference>
<reference evidence="2 3" key="1">
    <citation type="submission" date="2019-06" db="EMBL/GenBank/DDBJ databases">
        <title>Sequencing the genomes of 1000 actinobacteria strains.</title>
        <authorList>
            <person name="Klenk H.-P."/>
        </authorList>
    </citation>
    <scope>NUCLEOTIDE SEQUENCE [LARGE SCALE GENOMIC DNA]</scope>
    <source>
        <strain evidence="2 3">DSM 24683</strain>
    </source>
</reference>
<dbReference type="EMBL" id="VIVK01000001">
    <property type="protein sequence ID" value="TWD84324.1"/>
    <property type="molecule type" value="Genomic_DNA"/>
</dbReference>
<organism evidence="2 3">
    <name type="scientific">Kribbella amoyensis</name>
    <dbReference type="NCBI Taxonomy" id="996641"/>
    <lineage>
        <taxon>Bacteria</taxon>
        <taxon>Bacillati</taxon>
        <taxon>Actinomycetota</taxon>
        <taxon>Actinomycetes</taxon>
        <taxon>Propionibacteriales</taxon>
        <taxon>Kribbellaceae</taxon>
        <taxon>Kribbella</taxon>
    </lineage>
</organism>